<evidence type="ECO:0000256" key="1">
    <source>
        <dbReference type="SAM" id="Coils"/>
    </source>
</evidence>
<reference evidence="2" key="1">
    <citation type="journal article" date="2021" name="Proc. Natl. Acad. Sci. U.S.A.">
        <title>A Catalog of Tens of Thousands of Viruses from Human Metagenomes Reveals Hidden Associations with Chronic Diseases.</title>
        <authorList>
            <person name="Tisza M.J."/>
            <person name="Buck C.B."/>
        </authorList>
    </citation>
    <scope>NUCLEOTIDE SEQUENCE</scope>
    <source>
        <strain evidence="2">CtBtV12</strain>
    </source>
</reference>
<evidence type="ECO:0000313" key="2">
    <source>
        <dbReference type="EMBL" id="DAF88935.1"/>
    </source>
</evidence>
<proteinExistence type="predicted"/>
<dbReference type="EMBL" id="BK015999">
    <property type="protein sequence ID" value="DAF88935.1"/>
    <property type="molecule type" value="Genomic_DNA"/>
</dbReference>
<accession>A0A8S5U399</accession>
<name>A0A8S5U399_9CAUD</name>
<organism evidence="2">
    <name type="scientific">Myoviridae sp. ctBtV12</name>
    <dbReference type="NCBI Taxonomy" id="2825049"/>
    <lineage>
        <taxon>Viruses</taxon>
        <taxon>Duplodnaviria</taxon>
        <taxon>Heunggongvirae</taxon>
        <taxon>Uroviricota</taxon>
        <taxon>Caudoviricetes</taxon>
    </lineage>
</organism>
<sequence>MAVKREIRTTLALDGENEYKKALSEAQRGLRVLGSELKLASAEFETNGDKQAFLTAKSQTLRSEIAQQEEIVKSLEGAVKDAGEKYGETAKATDDYQIKLNSAKATLEKMRRELDATDREAQDLGRDSVRVGRQLEDGIGDGADQAKESLESMAAQMKQSLEEIKSSSFVTAVGSAWNMAQGVYQGLSELEESSREYNRTLAIFKQNVEDDGFDYEWAKGKADEVASITGSIESALSGVRALTQTGWNSDEITEAINNIVGACLKYDGTTFDGLAQSIQETISKGEATGQFAKVIESMGYDVNEFNEAMKNAETPTGKLQVALAYLTSSGLIETKKSFEQNNKQLIEAQSASNRLKEAWAGLGEKAGIVSTPIKNNLAAALEEVNALLGEITEKGFWKTFMEHGNDRPIQWDESSWLSPENWLTFEDVSNYLQELFDTGDQTTIDYSDSYVQSLKAQFKEVHEQLVEACGTSDDALITQLSAKEIELQRQIDEAMDGINQSAKEKGDSAVEDAKITGQNLSTGIGNGITEKESVALAAAQTTVNNVAAVLGQLNSMVFSPTVAIGSPFTRGLYDLPTPSGGSTKGADKVGAQSLAVSVNVDGKAMAKAVFPHIDTLQGTAAARNNA</sequence>
<keyword evidence="1" id="KW-0175">Coiled coil</keyword>
<protein>
    <submittedName>
        <fullName evidence="2">Minor tail protein</fullName>
    </submittedName>
</protein>
<feature type="coiled-coil region" evidence="1">
    <location>
        <begin position="58"/>
        <end position="207"/>
    </location>
</feature>